<dbReference type="GO" id="GO:0016593">
    <property type="term" value="C:Cdc73/Paf1 complex"/>
    <property type="evidence" value="ECO:0007669"/>
    <property type="project" value="InterPro"/>
</dbReference>
<evidence type="ECO:0000313" key="6">
    <source>
        <dbReference type="EMBL" id="EGT48680.1"/>
    </source>
</evidence>
<comment type="subcellular location">
    <subcellularLocation>
        <location evidence="1">Nucleus</location>
    </subcellularLocation>
</comment>
<dbReference type="STRING" id="135651.G0P9Q0"/>
<dbReference type="GO" id="GO:0006368">
    <property type="term" value="P:transcription elongation by RNA polymerase II"/>
    <property type="evidence" value="ECO:0007669"/>
    <property type="project" value="InterPro"/>
</dbReference>
<gene>
    <name evidence="6" type="ORF">CAEBREN_08454</name>
</gene>
<proteinExistence type="inferred from homology"/>
<dbReference type="FunCoup" id="G0P9Q0">
    <property type="interactions" value="3756"/>
</dbReference>
<accession>G0P9Q0</accession>
<dbReference type="OMA" id="YQADPMS"/>
<dbReference type="OrthoDB" id="10260285at2759"/>
<comment type="similarity">
    <text evidence="2">Belongs to the PAF1 family.</text>
</comment>
<dbReference type="PANTHER" id="PTHR23188:SF12">
    <property type="entry name" value="RNA POLYMERASE II-ASSOCIATED FACTOR 1 HOMOLOG"/>
    <property type="match status" value="1"/>
</dbReference>
<dbReference type="eggNOG" id="KOG2478">
    <property type="taxonomic scope" value="Eukaryota"/>
</dbReference>
<dbReference type="Proteomes" id="UP000008068">
    <property type="component" value="Unassembled WGS sequence"/>
</dbReference>
<reference evidence="7" key="1">
    <citation type="submission" date="2011-07" db="EMBL/GenBank/DDBJ databases">
        <authorList>
            <consortium name="Caenorhabditis brenneri Sequencing and Analysis Consortium"/>
            <person name="Wilson R.K."/>
        </authorList>
    </citation>
    <scope>NUCLEOTIDE SEQUENCE [LARGE SCALE GENOMIC DNA]</scope>
    <source>
        <strain evidence="7">PB2801</strain>
    </source>
</reference>
<dbReference type="GO" id="GO:0000993">
    <property type="term" value="F:RNA polymerase II complex binding"/>
    <property type="evidence" value="ECO:0007669"/>
    <property type="project" value="TreeGrafter"/>
</dbReference>
<evidence type="ECO:0000256" key="3">
    <source>
        <dbReference type="ARBA" id="ARBA00020462"/>
    </source>
</evidence>
<dbReference type="PANTHER" id="PTHR23188">
    <property type="entry name" value="RNA POLYMERASE II-ASSOCIATED FACTOR 1 HOMOLOG"/>
    <property type="match status" value="1"/>
</dbReference>
<evidence type="ECO:0000256" key="1">
    <source>
        <dbReference type="ARBA" id="ARBA00004123"/>
    </source>
</evidence>
<sequence length="424" mass="50508">MSQSSSDGKRIEPPRKVDFMLKPRFTNNVPDVPFDAKFMPCPFVPLSRFVEYKQCSIDRDFKHAVICDDDMGLNVDLIDLQKYDEDKNPIEMDEKDQILLEDESATKMSMKRSAQHSKLVPWMRKTEYISTEFNRFGITADRQETKLGYNLKKNQQVEDMYRDKQSQIDAINKTFEDVRKPVKEHHTKKGMKPVEECFIFPDFKHWQYLFTHVQFDGDTITSDIPEEEKKQAQESSIIKAMNVDDKQFAAVFVPTIECLTNYMDDLELERPYDPDRKYEFLLSREYDWKMEQVPPRDRDAFVFYYRDGIFQYDEIDSNVKMTRRRKMYMSRKSKMMVTYREFNEEEKAEMDKRTAELYEQPKTRKQEMLERVQEEEENRDSSGAQSSDDSDNQKRRKQRNSSDDSSDEDTPTRKRPPVSDSDSD</sequence>
<feature type="compositionally biased region" description="Basic and acidic residues" evidence="5">
    <location>
        <begin position="349"/>
        <end position="372"/>
    </location>
</feature>
<keyword evidence="4" id="KW-0539">Nucleus</keyword>
<protein>
    <recommendedName>
        <fullName evidence="3">RNA polymerase II-associated factor 1 homolog</fullName>
    </recommendedName>
</protein>
<organism evidence="7">
    <name type="scientific">Caenorhabditis brenneri</name>
    <name type="common">Nematode worm</name>
    <dbReference type="NCBI Taxonomy" id="135651"/>
    <lineage>
        <taxon>Eukaryota</taxon>
        <taxon>Metazoa</taxon>
        <taxon>Ecdysozoa</taxon>
        <taxon>Nematoda</taxon>
        <taxon>Chromadorea</taxon>
        <taxon>Rhabditida</taxon>
        <taxon>Rhabditina</taxon>
        <taxon>Rhabditomorpha</taxon>
        <taxon>Rhabditoidea</taxon>
        <taxon>Rhabditidae</taxon>
        <taxon>Peloderinae</taxon>
        <taxon>Caenorhabditis</taxon>
    </lineage>
</organism>
<feature type="region of interest" description="Disordered" evidence="5">
    <location>
        <begin position="344"/>
        <end position="424"/>
    </location>
</feature>
<dbReference type="EMBL" id="GL380156">
    <property type="protein sequence ID" value="EGT48680.1"/>
    <property type="molecule type" value="Genomic_DNA"/>
</dbReference>
<evidence type="ECO:0000256" key="2">
    <source>
        <dbReference type="ARBA" id="ARBA00007560"/>
    </source>
</evidence>
<dbReference type="InParanoid" id="G0P9Q0"/>
<evidence type="ECO:0000256" key="5">
    <source>
        <dbReference type="SAM" id="MobiDB-lite"/>
    </source>
</evidence>
<dbReference type="HOGENOM" id="CLU_021991_0_1_1"/>
<keyword evidence="7" id="KW-1185">Reference proteome</keyword>
<dbReference type="AlphaFoldDB" id="G0P9Q0"/>
<dbReference type="InterPro" id="IPR007133">
    <property type="entry name" value="RNA_pol_II-assoc_Paf1"/>
</dbReference>
<evidence type="ECO:0000256" key="4">
    <source>
        <dbReference type="ARBA" id="ARBA00023242"/>
    </source>
</evidence>
<dbReference type="Pfam" id="PF03985">
    <property type="entry name" value="Paf1"/>
    <property type="match status" value="1"/>
</dbReference>
<evidence type="ECO:0000313" key="7">
    <source>
        <dbReference type="Proteomes" id="UP000008068"/>
    </source>
</evidence>
<dbReference type="GO" id="GO:0003682">
    <property type="term" value="F:chromatin binding"/>
    <property type="evidence" value="ECO:0007669"/>
    <property type="project" value="TreeGrafter"/>
</dbReference>
<name>G0P9Q0_CAEBE</name>